<dbReference type="InterPro" id="IPR011333">
    <property type="entry name" value="SKP1/BTB/POZ_sf"/>
</dbReference>
<proteinExistence type="inferred from homology"/>
<comment type="caution">
    <text evidence="5">The sequence shown here is derived from an EMBL/GenBank/DDBJ whole genome shotgun (WGS) entry which is preliminary data.</text>
</comment>
<comment type="pathway">
    <text evidence="1">Protein modification; protein ubiquitination.</text>
</comment>
<dbReference type="Pfam" id="PF22486">
    <property type="entry name" value="MATH_2"/>
    <property type="match status" value="1"/>
</dbReference>
<dbReference type="Proteomes" id="UP001210211">
    <property type="component" value="Unassembled WGS sequence"/>
</dbReference>
<dbReference type="Gene3D" id="2.60.210.10">
    <property type="entry name" value="Apoptosis, Tumor Necrosis Factor Receptor Associated Protein 2, Chain A"/>
    <property type="match status" value="1"/>
</dbReference>
<dbReference type="SUPFAM" id="SSF49599">
    <property type="entry name" value="TRAF domain-like"/>
    <property type="match status" value="1"/>
</dbReference>
<dbReference type="AlphaFoldDB" id="A0AAD6EN36"/>
<gene>
    <name evidence="5" type="ORF">LUZ61_019677</name>
</gene>
<dbReference type="GO" id="GO:0016567">
    <property type="term" value="P:protein ubiquitination"/>
    <property type="evidence" value="ECO:0007669"/>
    <property type="project" value="InterPro"/>
</dbReference>
<dbReference type="InterPro" id="IPR045005">
    <property type="entry name" value="BPM1-6"/>
</dbReference>
<evidence type="ECO:0000259" key="4">
    <source>
        <dbReference type="PROSITE" id="PS50144"/>
    </source>
</evidence>
<reference evidence="5 6" key="1">
    <citation type="journal article" date="2022" name="Cell">
        <title>Repeat-based holocentromeres influence genome architecture and karyotype evolution.</title>
        <authorList>
            <person name="Hofstatter P.G."/>
            <person name="Thangavel G."/>
            <person name="Lux T."/>
            <person name="Neumann P."/>
            <person name="Vondrak T."/>
            <person name="Novak P."/>
            <person name="Zhang M."/>
            <person name="Costa L."/>
            <person name="Castellani M."/>
            <person name="Scott A."/>
            <person name="Toegelov H."/>
            <person name="Fuchs J."/>
            <person name="Mata-Sucre Y."/>
            <person name="Dias Y."/>
            <person name="Vanzela A.L.L."/>
            <person name="Huettel B."/>
            <person name="Almeida C.C.S."/>
            <person name="Simkova H."/>
            <person name="Souza G."/>
            <person name="Pedrosa-Harand A."/>
            <person name="Macas J."/>
            <person name="Mayer K.F.X."/>
            <person name="Houben A."/>
            <person name="Marques A."/>
        </authorList>
    </citation>
    <scope>NUCLEOTIDE SEQUENCE [LARGE SCALE GENOMIC DNA]</scope>
    <source>
        <strain evidence="5">RhyTen1mFocal</strain>
    </source>
</reference>
<dbReference type="PROSITE" id="PS50097">
    <property type="entry name" value="BTB"/>
    <property type="match status" value="1"/>
</dbReference>
<dbReference type="SUPFAM" id="SSF54695">
    <property type="entry name" value="POZ domain"/>
    <property type="match status" value="1"/>
</dbReference>
<feature type="domain" description="BTB" evidence="3">
    <location>
        <begin position="175"/>
        <end position="236"/>
    </location>
</feature>
<dbReference type="InterPro" id="IPR002083">
    <property type="entry name" value="MATH/TRAF_dom"/>
</dbReference>
<dbReference type="PROSITE" id="PS50144">
    <property type="entry name" value="MATH"/>
    <property type="match status" value="1"/>
</dbReference>
<dbReference type="InterPro" id="IPR056423">
    <property type="entry name" value="BACK_BPM_SPOP"/>
</dbReference>
<evidence type="ECO:0008006" key="7">
    <source>
        <dbReference type="Google" id="ProtNLM"/>
    </source>
</evidence>
<dbReference type="InterPro" id="IPR000210">
    <property type="entry name" value="BTB/POZ_dom"/>
</dbReference>
<protein>
    <recommendedName>
        <fullName evidence="7">BTB domain-containing protein</fullName>
    </recommendedName>
</protein>
<dbReference type="Pfam" id="PF00651">
    <property type="entry name" value="BTB"/>
    <property type="match status" value="1"/>
</dbReference>
<evidence type="ECO:0000313" key="6">
    <source>
        <dbReference type="Proteomes" id="UP001210211"/>
    </source>
</evidence>
<dbReference type="Gene3D" id="1.25.40.420">
    <property type="match status" value="1"/>
</dbReference>
<name>A0AAD6EN36_9POAL</name>
<comment type="similarity">
    <text evidence="2">Belongs to the Tdpoz family.</text>
</comment>
<dbReference type="Gene3D" id="3.30.710.10">
    <property type="entry name" value="Potassium Channel Kv1.1, Chain A"/>
    <property type="match status" value="1"/>
</dbReference>
<keyword evidence="6" id="KW-1185">Reference proteome</keyword>
<accession>A0AAD6EN36</accession>
<organism evidence="5 6">
    <name type="scientific">Rhynchospora tenuis</name>
    <dbReference type="NCBI Taxonomy" id="198213"/>
    <lineage>
        <taxon>Eukaryota</taxon>
        <taxon>Viridiplantae</taxon>
        <taxon>Streptophyta</taxon>
        <taxon>Embryophyta</taxon>
        <taxon>Tracheophyta</taxon>
        <taxon>Spermatophyta</taxon>
        <taxon>Magnoliopsida</taxon>
        <taxon>Liliopsida</taxon>
        <taxon>Poales</taxon>
        <taxon>Cyperaceae</taxon>
        <taxon>Cyperoideae</taxon>
        <taxon>Rhynchosporeae</taxon>
        <taxon>Rhynchospora</taxon>
    </lineage>
</organism>
<evidence type="ECO:0000256" key="2">
    <source>
        <dbReference type="ARBA" id="ARBA00010846"/>
    </source>
</evidence>
<sequence>MSSDNPNPISISISRSSYQFRVENSKTNDVGIGEFITTPVLSVGGHMCLIKYYPQGIDHESNGTYISLCLQLLTSPKSYTLDYELGLLNKYGRPTKESWIRSANAFRIKRSSTYSQFMKRSSLESDYIRDDYFNIVCTITVINEPCAMIKSCSIGVFPKNLAEELLALLKTQEMTDVTFEVEGENISAHRLILSSRSPVFNEELFGPMVETDCKCIKIDDMKPLVFRGMLHFIYTDCLPDIEDLVSEETSDKNMSSTTLYQDLLVAANRYVLEGLKTLCEERLVRTMSTNMVVSLLIVAGQHNCDYLKEECLEFIADSNNLRKVVVRQEYFSFGHSYPLLLDELRQKILFAEKQE</sequence>
<evidence type="ECO:0000313" key="5">
    <source>
        <dbReference type="EMBL" id="KAJ3690513.1"/>
    </source>
</evidence>
<dbReference type="Pfam" id="PF24570">
    <property type="entry name" value="BACK_BPM_SPOP"/>
    <property type="match status" value="1"/>
</dbReference>
<dbReference type="PANTHER" id="PTHR26379">
    <property type="entry name" value="BTB/POZ AND MATH DOMAIN-CONTAINING PROTEIN 1"/>
    <property type="match status" value="1"/>
</dbReference>
<dbReference type="SMART" id="SM00225">
    <property type="entry name" value="BTB"/>
    <property type="match status" value="1"/>
</dbReference>
<dbReference type="PANTHER" id="PTHR26379:SF469">
    <property type="entry name" value="MAB1"/>
    <property type="match status" value="1"/>
</dbReference>
<dbReference type="InterPro" id="IPR008974">
    <property type="entry name" value="TRAF-like"/>
</dbReference>
<dbReference type="EMBL" id="JAMRDG010000002">
    <property type="protein sequence ID" value="KAJ3690513.1"/>
    <property type="molecule type" value="Genomic_DNA"/>
</dbReference>
<dbReference type="CDD" id="cd00121">
    <property type="entry name" value="MATH"/>
    <property type="match status" value="1"/>
</dbReference>
<feature type="domain" description="MATH" evidence="4">
    <location>
        <begin position="15"/>
        <end position="139"/>
    </location>
</feature>
<evidence type="ECO:0000259" key="3">
    <source>
        <dbReference type="PROSITE" id="PS50097"/>
    </source>
</evidence>
<evidence type="ECO:0000256" key="1">
    <source>
        <dbReference type="ARBA" id="ARBA00004906"/>
    </source>
</evidence>